<dbReference type="Proteomes" id="UP000597656">
    <property type="component" value="Unassembled WGS sequence"/>
</dbReference>
<proteinExistence type="predicted"/>
<dbReference type="EMBL" id="BMNC01000029">
    <property type="protein sequence ID" value="GGN29014.1"/>
    <property type="molecule type" value="Genomic_DNA"/>
</dbReference>
<keyword evidence="2" id="KW-1185">Reference proteome</keyword>
<name>A0ABQ2ITN8_9PSEU</name>
<gene>
    <name evidence="1" type="ORF">GCM10011609_85740</name>
</gene>
<protein>
    <submittedName>
        <fullName evidence="1">Uncharacterized protein</fullName>
    </submittedName>
</protein>
<comment type="caution">
    <text evidence="1">The sequence shown here is derived from an EMBL/GenBank/DDBJ whole genome shotgun (WGS) entry which is preliminary data.</text>
</comment>
<organism evidence="1 2">
    <name type="scientific">Lentzea pudingi</name>
    <dbReference type="NCBI Taxonomy" id="1789439"/>
    <lineage>
        <taxon>Bacteria</taxon>
        <taxon>Bacillati</taxon>
        <taxon>Actinomycetota</taxon>
        <taxon>Actinomycetes</taxon>
        <taxon>Pseudonocardiales</taxon>
        <taxon>Pseudonocardiaceae</taxon>
        <taxon>Lentzea</taxon>
    </lineage>
</organism>
<accession>A0ABQ2ITN8</accession>
<evidence type="ECO:0000313" key="1">
    <source>
        <dbReference type="EMBL" id="GGN29014.1"/>
    </source>
</evidence>
<dbReference type="RefSeq" id="WP_189160590.1">
    <property type="nucleotide sequence ID" value="NZ_BMNC01000029.1"/>
</dbReference>
<reference evidence="2" key="1">
    <citation type="journal article" date="2019" name="Int. J. Syst. Evol. Microbiol.">
        <title>The Global Catalogue of Microorganisms (GCM) 10K type strain sequencing project: providing services to taxonomists for standard genome sequencing and annotation.</title>
        <authorList>
            <consortium name="The Broad Institute Genomics Platform"/>
            <consortium name="The Broad Institute Genome Sequencing Center for Infectious Disease"/>
            <person name="Wu L."/>
            <person name="Ma J."/>
        </authorList>
    </citation>
    <scope>NUCLEOTIDE SEQUENCE [LARGE SCALE GENOMIC DNA]</scope>
    <source>
        <strain evidence="2">CGMCC 4.7319</strain>
    </source>
</reference>
<evidence type="ECO:0000313" key="2">
    <source>
        <dbReference type="Proteomes" id="UP000597656"/>
    </source>
</evidence>
<sequence>MLADRFLFEPFRWRGQGAQDGRAHHAHRSWQAWTVIVGTSVRAIAEASAHRIVMRARSL</sequence>